<keyword evidence="7" id="KW-1185">Reference proteome</keyword>
<evidence type="ECO:0000256" key="1">
    <source>
        <dbReference type="ARBA" id="ARBA00008455"/>
    </source>
</evidence>
<proteinExistence type="inferred from homology"/>
<dbReference type="Pfam" id="PF10342">
    <property type="entry name" value="Kre9_KNH"/>
    <property type="match status" value="3"/>
</dbReference>
<dbReference type="Pfam" id="PF00112">
    <property type="entry name" value="Peptidase_C1"/>
    <property type="match status" value="1"/>
</dbReference>
<protein>
    <submittedName>
        <fullName evidence="6">Ser-Thr-rich glycosyl-phosphatidyl-inositol-anchored membrane family</fullName>
    </submittedName>
</protein>
<comment type="caution">
    <text evidence="6">The sequence shown here is derived from an EMBL/GenBank/DDBJ whole genome shotgun (WGS) entry which is preliminary data.</text>
</comment>
<evidence type="ECO:0000256" key="2">
    <source>
        <dbReference type="ARBA" id="ARBA00022729"/>
    </source>
</evidence>
<keyword evidence="4" id="KW-1133">Transmembrane helix</keyword>
<dbReference type="GO" id="GO:0006508">
    <property type="term" value="P:proteolysis"/>
    <property type="evidence" value="ECO:0007669"/>
    <property type="project" value="InterPro"/>
</dbReference>
<name>A0A8J6DYG0_9EUKA</name>
<feature type="compositionally biased region" description="Acidic residues" evidence="3">
    <location>
        <begin position="897"/>
        <end position="908"/>
    </location>
</feature>
<feature type="compositionally biased region" description="Acidic residues" evidence="3">
    <location>
        <begin position="916"/>
        <end position="928"/>
    </location>
</feature>
<dbReference type="InterPro" id="IPR038765">
    <property type="entry name" value="Papain-like_cys_pep_sf"/>
</dbReference>
<evidence type="ECO:0000313" key="6">
    <source>
        <dbReference type="EMBL" id="KAG9392169.1"/>
    </source>
</evidence>
<dbReference type="InterPro" id="IPR018466">
    <property type="entry name" value="Kre9/Knh1-like_N"/>
</dbReference>
<keyword evidence="4" id="KW-0472">Membrane</keyword>
<evidence type="ECO:0000313" key="7">
    <source>
        <dbReference type="Proteomes" id="UP000717585"/>
    </source>
</evidence>
<dbReference type="SMART" id="SM00645">
    <property type="entry name" value="Pept_C1"/>
    <property type="match status" value="1"/>
</dbReference>
<gene>
    <name evidence="6" type="ORF">J8273_5150</name>
</gene>
<feature type="domain" description="Peptidase C1A papain C-terminal" evidence="5">
    <location>
        <begin position="87"/>
        <end position="316"/>
    </location>
</feature>
<accession>A0A8J6DYG0</accession>
<dbReference type="Gene3D" id="3.90.70.10">
    <property type="entry name" value="Cysteine proteinases"/>
    <property type="match status" value="1"/>
</dbReference>
<dbReference type="PANTHER" id="PTHR12411">
    <property type="entry name" value="CYSTEINE PROTEASE FAMILY C1-RELATED"/>
    <property type="match status" value="1"/>
</dbReference>
<dbReference type="InterPro" id="IPR025660">
    <property type="entry name" value="Pept_his_AS"/>
</dbReference>
<dbReference type="OrthoDB" id="3789175at2759"/>
<reference evidence="6" key="1">
    <citation type="submission" date="2021-05" db="EMBL/GenBank/DDBJ databases">
        <title>A free-living protist that lacks canonical eukaryotic 1 DNA replication and segregation systems.</title>
        <authorList>
            <person name="Salas-Leiva D.E."/>
            <person name="Tromer E.C."/>
            <person name="Curtis B.A."/>
            <person name="Jerlstrom-Hultqvist J."/>
            <person name="Kolisko M."/>
            <person name="Yi Z."/>
            <person name="Salas-Leiva J.S."/>
            <person name="Gallot-Lavallee L."/>
            <person name="Kops G.J.P.L."/>
            <person name="Archibald J.M."/>
            <person name="Simpson A.G.B."/>
            <person name="Roger A.J."/>
        </authorList>
    </citation>
    <scope>NUCLEOTIDE SEQUENCE</scope>
    <source>
        <strain evidence="6">BICM</strain>
    </source>
</reference>
<dbReference type="SUPFAM" id="SSF54001">
    <property type="entry name" value="Cysteine proteinases"/>
    <property type="match status" value="1"/>
</dbReference>
<dbReference type="GO" id="GO:0008234">
    <property type="term" value="F:cysteine-type peptidase activity"/>
    <property type="evidence" value="ECO:0007669"/>
    <property type="project" value="InterPro"/>
</dbReference>
<evidence type="ECO:0000256" key="4">
    <source>
        <dbReference type="SAM" id="Phobius"/>
    </source>
</evidence>
<dbReference type="Proteomes" id="UP000717585">
    <property type="component" value="Unassembled WGS sequence"/>
</dbReference>
<keyword evidence="4" id="KW-0812">Transmembrane</keyword>
<evidence type="ECO:0000256" key="3">
    <source>
        <dbReference type="SAM" id="MobiDB-lite"/>
    </source>
</evidence>
<keyword evidence="2" id="KW-0732">Signal</keyword>
<dbReference type="PROSITE" id="PS00639">
    <property type="entry name" value="THIOL_PROTEASE_HIS"/>
    <property type="match status" value="1"/>
</dbReference>
<dbReference type="InterPro" id="IPR000668">
    <property type="entry name" value="Peptidase_C1A_C"/>
</dbReference>
<comment type="similarity">
    <text evidence="1">Belongs to the peptidase C1 family.</text>
</comment>
<sequence>MIARITHPRFCAHDDISLILVALPFLLIAMIAVFRSFAVADELPPFIADVGDFSTKGSGLEFTDPDVVDLPPDLLQSDGDLIPLEELATNFSYRDNPCRSEILDQGGCGSCWSAVTAVMLNDRFCLESNGTLRPRISAEFHIQCDHQCAYGVCNNGCDGGHYFSSLTFTNKYGATTEACYPAQSHSTPYEYDCKAICPGTPLGAPIPRYMTGELYRVTGEKAMANELVAHGPIPVAIRLYSGLYTLEPGQVYVKTDNEIYRGGHAVVIVGYGVTSDGVKYWECANSWGPNYCDQGYFWIRRGSNELSIESYPCGVAPILTAQITVTAPASGDALIVGKGAGVEWTISGHVPETVVIKLVKGTKTVATLAEAAPNTGSFAFTVPGVAVGADYAVSVICEAAQGKSAVFTVTAEFTATVTAPKAGDIIETGATISFSWTISPTSAISLLPPARLSLAGPVNLTLGTSLPLDKDAATLLPLSIPEGDYVVRLTIGDSSFDSGKFEIQIGGKKTITVGKMSASYEKGAAASVTWRVKPDSTIFDALTVTLVGPLSNGIGDSETVMGTVNNTGSFAWTPADSLADGSYFIRVASVEKPSVAGESTLFTIEDPETIGPGLRMISPTSVSVWRQGEMATVRWNTTGDVPFVTVELFNAGMLSETIAEKVVNNGSVNFTPTEKQTPADTYSVRVRQSANPTVLALSGQFIIWEPRAEPSMKFDRPRNTTIAIPGKQTLVRLVSSGGTSTTLTLRDAEMNKIANLSSARLSDGTNDVAVTIPATTAPGTYRIQAYDPATGVIANSALFTVQESVGPIDLEQPTAASIWSALADVQVRWSTADPATPMTVVLYKGSTLITVLARDVTGGVFDWRVPDLINPADGYIIRVRTSEAPYSFVDSAEFVAEADPDAEDEPLDPPEPTVREEDDDDDEEDDDGAGLSGMCAAVLTAGLLVLV</sequence>
<organism evidence="6 7">
    <name type="scientific">Carpediemonas membranifera</name>
    <dbReference type="NCBI Taxonomy" id="201153"/>
    <lineage>
        <taxon>Eukaryota</taxon>
        <taxon>Metamonada</taxon>
        <taxon>Carpediemonas-like organisms</taxon>
        <taxon>Carpediemonas</taxon>
    </lineage>
</organism>
<dbReference type="InterPro" id="IPR013128">
    <property type="entry name" value="Peptidase_C1A"/>
</dbReference>
<dbReference type="EMBL" id="JAHDYR010000038">
    <property type="protein sequence ID" value="KAG9392169.1"/>
    <property type="molecule type" value="Genomic_DNA"/>
</dbReference>
<dbReference type="AlphaFoldDB" id="A0A8J6DYG0"/>
<evidence type="ECO:0000259" key="5">
    <source>
        <dbReference type="SMART" id="SM00645"/>
    </source>
</evidence>
<feature type="region of interest" description="Disordered" evidence="3">
    <location>
        <begin position="897"/>
        <end position="931"/>
    </location>
</feature>
<feature type="transmembrane region" description="Helical" evidence="4">
    <location>
        <begin position="16"/>
        <end position="38"/>
    </location>
</feature>